<dbReference type="InterPro" id="IPR036322">
    <property type="entry name" value="WD40_repeat_dom_sf"/>
</dbReference>
<dbReference type="InterPro" id="IPR016616">
    <property type="entry name" value="Bardet-Biedl_syndrome_2_prot"/>
</dbReference>
<dbReference type="Pfam" id="PF14782">
    <property type="entry name" value="BBS2_GAE"/>
    <property type="match status" value="1"/>
</dbReference>
<dbReference type="InterPro" id="IPR055380">
    <property type="entry name" value="BBS2_hp_dom"/>
</dbReference>
<gene>
    <name evidence="8" type="ORF">BOKJ2_LOCUS8230</name>
</gene>
<evidence type="ECO:0000256" key="1">
    <source>
        <dbReference type="ARBA" id="ARBA00004138"/>
    </source>
</evidence>
<dbReference type="GO" id="GO:0016020">
    <property type="term" value="C:membrane"/>
    <property type="evidence" value="ECO:0007669"/>
    <property type="project" value="TreeGrafter"/>
</dbReference>
<dbReference type="GO" id="GO:0036064">
    <property type="term" value="C:ciliary basal body"/>
    <property type="evidence" value="ECO:0007669"/>
    <property type="project" value="TreeGrafter"/>
</dbReference>
<keyword evidence="3" id="KW-0963">Cytoplasm</keyword>
<reference evidence="8" key="1">
    <citation type="submission" date="2020-09" db="EMBL/GenBank/DDBJ databases">
        <authorList>
            <person name="Kikuchi T."/>
        </authorList>
    </citation>
    <scope>NUCLEOTIDE SEQUENCE</scope>
    <source>
        <strain evidence="8">SH1</strain>
    </source>
</reference>
<dbReference type="EMBL" id="CAJFCW020000004">
    <property type="protein sequence ID" value="CAG9112285.1"/>
    <property type="molecule type" value="Genomic_DNA"/>
</dbReference>
<feature type="domain" description="F-box" evidence="7">
    <location>
        <begin position="1"/>
        <end position="45"/>
    </location>
</feature>
<keyword evidence="9" id="KW-1185">Reference proteome</keyword>
<dbReference type="OrthoDB" id="2120021at2759"/>
<proteinExistence type="predicted"/>
<dbReference type="InterPro" id="IPR029430">
    <property type="entry name" value="BBS2_N"/>
</dbReference>
<dbReference type="Pfam" id="PF14783">
    <property type="entry name" value="BBS2_Mid"/>
    <property type="match status" value="1"/>
</dbReference>
<dbReference type="InterPro" id="IPR029429">
    <property type="entry name" value="BBS2_Mid"/>
</dbReference>
<evidence type="ECO:0000313" key="8">
    <source>
        <dbReference type="EMBL" id="CAD5219020.1"/>
    </source>
</evidence>
<dbReference type="InterPro" id="IPR036047">
    <property type="entry name" value="F-box-like_dom_sf"/>
</dbReference>
<dbReference type="Pfam" id="PF00646">
    <property type="entry name" value="F-box"/>
    <property type="match status" value="1"/>
</dbReference>
<dbReference type="SUPFAM" id="SSF81383">
    <property type="entry name" value="F-box domain"/>
    <property type="match status" value="1"/>
</dbReference>
<dbReference type="InterPro" id="IPR055379">
    <property type="entry name" value="BBS2_pf_dom"/>
</dbReference>
<dbReference type="PANTHER" id="PTHR32465:SF0">
    <property type="entry name" value="BARDET-BIEDL SYNDROME 2 PROTEIN"/>
    <property type="match status" value="1"/>
</dbReference>
<dbReference type="GO" id="GO:0043005">
    <property type="term" value="C:neuron projection"/>
    <property type="evidence" value="ECO:0007669"/>
    <property type="project" value="TreeGrafter"/>
</dbReference>
<dbReference type="GO" id="GO:0031514">
    <property type="term" value="C:motile cilium"/>
    <property type="evidence" value="ECO:0007669"/>
    <property type="project" value="TreeGrafter"/>
</dbReference>
<dbReference type="InterPro" id="IPR001810">
    <property type="entry name" value="F-box_dom"/>
</dbReference>
<keyword evidence="5" id="KW-0206">Cytoskeleton</keyword>
<dbReference type="InterPro" id="IPR029333">
    <property type="entry name" value="BBS2_GAE_dom"/>
</dbReference>
<dbReference type="PANTHER" id="PTHR32465">
    <property type="entry name" value="BARDET-BIEDL SYNDROME 2 PROTEIN"/>
    <property type="match status" value="1"/>
</dbReference>
<keyword evidence="6" id="KW-0966">Cell projection</keyword>
<sequence length="935" mass="106891">MSIACLPSELWHRVIRHLTIMEDTCSLAMVSKYFYKLVEMDFKRECRNHVVYRLKGETWAYAFSNLGSRSYNTIIAKIEFYRDNAICCPFTGKIALALNDAYVLLTNIDFGLSEFTILDFSSYTNKVTRVNMINRGTELLVHSVTFVLVYDLVWMQTGKGSVICAWTHDLSVFVINDNDSVVVTGYRFGILIYSMKKRRIVFCNPNDDGRVRFKTFNAEMKRHLTYQDSWVEARNDNYPIWKLSRMKFTVLGSLKEIVNYSFGHRLSRNATAIGRFDENSGDTLVAGTSSNKVILQNSEAIFHVNEPITWIDVLHQPSKQYGFVSDLVIVGTEKSLIVFDVYNNKTMFHRDMPEGITCIKIGHLDEHKENVIVCGCGSTIWGIDFQGEDVFWTALGDDVNSIDLCDIDYDGMNELIVGSNGTEIKVLKQQSLLKDLIEGDPCVMIKTMGEGTFAFGLNSGVIGVYRKWERLWRIKTKHKIANLLIFPTVAGDDKPYLCCVWQNGKIDVRDTENGENYLKTQLDGEVSGSVVQRRDNQMDQLLVTYFNGRVRGVELNPDYDEAEDEIEVLHEYGQRKHNLMEELKNYEAAESGDRNQIGIPLNTQMDCVLELTEERGLLLHVHVTNDIPIKAILLFAEGIFHSECFSIHANEETSDMFTIIKPVKNTATDILMRVIIGAQGSTQLRVLEFDQSLPKFSTYVYMEKGAPAPEGYVDLEFSLRLDLLNRWLATHFLINEGMVLGMNDEQNWKVSFRCCYSKEVLQIEVIEGRLFVRHNFIEVVGEVVQSIVQSMEVKQMSSRAFFPKYQEQLVELIASMEDRYTTNDKLMAEWTERLNFIRETVVRAEDALVTDQTSKARKLYVRVAMLNRECVAQRQILMASVESLVTSLKKLNLLIKQNSQLKIGEDAHELVKECRKLLAAENFAALGKRLQVSGN</sequence>
<evidence type="ECO:0000313" key="9">
    <source>
        <dbReference type="Proteomes" id="UP000614601"/>
    </source>
</evidence>
<dbReference type="Proteomes" id="UP000783686">
    <property type="component" value="Unassembled WGS sequence"/>
</dbReference>
<keyword evidence="4" id="KW-0969">Cilium</keyword>
<dbReference type="Pfam" id="PF14781">
    <property type="entry name" value="BBS2_N"/>
    <property type="match status" value="1"/>
</dbReference>
<comment type="caution">
    <text evidence="8">The sequence shown here is derived from an EMBL/GenBank/DDBJ whole genome shotgun (WGS) entry which is preliminary data.</text>
</comment>
<name>A0A811KU91_9BILA</name>
<evidence type="ECO:0000256" key="5">
    <source>
        <dbReference type="ARBA" id="ARBA00023212"/>
    </source>
</evidence>
<dbReference type="GO" id="GO:0034464">
    <property type="term" value="C:BBSome"/>
    <property type="evidence" value="ECO:0007669"/>
    <property type="project" value="InterPro"/>
</dbReference>
<evidence type="ECO:0000256" key="6">
    <source>
        <dbReference type="ARBA" id="ARBA00023273"/>
    </source>
</evidence>
<dbReference type="EMBL" id="CAJFDH010000004">
    <property type="protein sequence ID" value="CAD5219020.1"/>
    <property type="molecule type" value="Genomic_DNA"/>
</dbReference>
<evidence type="ECO:0000256" key="3">
    <source>
        <dbReference type="ARBA" id="ARBA00022490"/>
    </source>
</evidence>
<dbReference type="PROSITE" id="PS50181">
    <property type="entry name" value="FBOX"/>
    <property type="match status" value="1"/>
</dbReference>
<dbReference type="AlphaFoldDB" id="A0A811KU91"/>
<evidence type="ECO:0000256" key="2">
    <source>
        <dbReference type="ARBA" id="ARBA00004245"/>
    </source>
</evidence>
<organism evidence="8 9">
    <name type="scientific">Bursaphelenchus okinawaensis</name>
    <dbReference type="NCBI Taxonomy" id="465554"/>
    <lineage>
        <taxon>Eukaryota</taxon>
        <taxon>Metazoa</taxon>
        <taxon>Ecdysozoa</taxon>
        <taxon>Nematoda</taxon>
        <taxon>Chromadorea</taxon>
        <taxon>Rhabditida</taxon>
        <taxon>Tylenchina</taxon>
        <taxon>Tylenchomorpha</taxon>
        <taxon>Aphelenchoidea</taxon>
        <taxon>Aphelenchoididae</taxon>
        <taxon>Bursaphelenchus</taxon>
    </lineage>
</organism>
<comment type="subcellular location">
    <subcellularLocation>
        <location evidence="1">Cell projection</location>
        <location evidence="1">Cilium</location>
    </subcellularLocation>
    <subcellularLocation>
        <location evidence="2">Cytoplasm</location>
        <location evidence="2">Cytoskeleton</location>
    </subcellularLocation>
</comment>
<evidence type="ECO:0000259" key="7">
    <source>
        <dbReference type="PROSITE" id="PS50181"/>
    </source>
</evidence>
<dbReference type="SUPFAM" id="SSF50978">
    <property type="entry name" value="WD40 repeat-like"/>
    <property type="match status" value="1"/>
</dbReference>
<accession>A0A811KU91</accession>
<dbReference type="GO" id="GO:1905515">
    <property type="term" value="P:non-motile cilium assembly"/>
    <property type="evidence" value="ECO:0007669"/>
    <property type="project" value="InterPro"/>
</dbReference>
<dbReference type="Proteomes" id="UP000614601">
    <property type="component" value="Unassembled WGS sequence"/>
</dbReference>
<evidence type="ECO:0000256" key="4">
    <source>
        <dbReference type="ARBA" id="ARBA00023069"/>
    </source>
</evidence>
<dbReference type="Pfam" id="PF23353">
    <property type="entry name" value="BBS2_hp"/>
    <property type="match status" value="1"/>
</dbReference>
<dbReference type="Pfam" id="PF23350">
    <property type="entry name" value="BBS2_pf"/>
    <property type="match status" value="1"/>
</dbReference>
<protein>
    <recommendedName>
        <fullName evidence="7">F-box domain-containing protein</fullName>
    </recommendedName>
</protein>